<dbReference type="EMBL" id="JARBHB010000011">
    <property type="protein sequence ID" value="KAJ8872206.1"/>
    <property type="molecule type" value="Genomic_DNA"/>
</dbReference>
<dbReference type="Proteomes" id="UP001159363">
    <property type="component" value="Chromosome 10"/>
</dbReference>
<evidence type="ECO:0000313" key="2">
    <source>
        <dbReference type="Proteomes" id="UP001159363"/>
    </source>
</evidence>
<name>A0ABQ9GJL0_9NEOP</name>
<protein>
    <submittedName>
        <fullName evidence="1">Uncharacterized protein</fullName>
    </submittedName>
</protein>
<reference evidence="1 2" key="1">
    <citation type="submission" date="2023-02" db="EMBL/GenBank/DDBJ databases">
        <title>LHISI_Scaffold_Assembly.</title>
        <authorList>
            <person name="Stuart O.P."/>
            <person name="Cleave R."/>
            <person name="Magrath M.J.L."/>
            <person name="Mikheyev A.S."/>
        </authorList>
    </citation>
    <scope>NUCLEOTIDE SEQUENCE [LARGE SCALE GENOMIC DNA]</scope>
    <source>
        <strain evidence="1">Daus_M_001</strain>
        <tissue evidence="1">Leg muscle</tissue>
    </source>
</reference>
<evidence type="ECO:0000313" key="1">
    <source>
        <dbReference type="EMBL" id="KAJ8872206.1"/>
    </source>
</evidence>
<organism evidence="1 2">
    <name type="scientific">Dryococelus australis</name>
    <dbReference type="NCBI Taxonomy" id="614101"/>
    <lineage>
        <taxon>Eukaryota</taxon>
        <taxon>Metazoa</taxon>
        <taxon>Ecdysozoa</taxon>
        <taxon>Arthropoda</taxon>
        <taxon>Hexapoda</taxon>
        <taxon>Insecta</taxon>
        <taxon>Pterygota</taxon>
        <taxon>Neoptera</taxon>
        <taxon>Polyneoptera</taxon>
        <taxon>Phasmatodea</taxon>
        <taxon>Verophasmatodea</taxon>
        <taxon>Anareolatae</taxon>
        <taxon>Phasmatidae</taxon>
        <taxon>Eurycanthinae</taxon>
        <taxon>Dryococelus</taxon>
    </lineage>
</organism>
<accession>A0ABQ9GJL0</accession>
<proteinExistence type="predicted"/>
<keyword evidence="2" id="KW-1185">Reference proteome</keyword>
<comment type="caution">
    <text evidence="1">The sequence shown here is derived from an EMBL/GenBank/DDBJ whole genome shotgun (WGS) entry which is preliminary data.</text>
</comment>
<gene>
    <name evidence="1" type="ORF">PR048_025808</name>
</gene>
<sequence length="170" mass="18621">MKQTGDVTSQARGVVVTERLDCSPPIKAIWVQSPAGSLRIFACGNRAGKCHRSAGFLGGLPFPPPFNSGTAPYSPKSPSNAPKTSVLEPSKYLHSLLQAGLEKCSLYRERPIAQCVHGRSLTANCERVKSWRILSRILQLAQSPSEAHTRCPETNLNAFLFKHKACQNHR</sequence>